<name>A0A239E3D1_9FLAO</name>
<keyword evidence="6" id="KW-1185">Reference proteome</keyword>
<dbReference type="Gene3D" id="3.30.300.30">
    <property type="match status" value="1"/>
</dbReference>
<evidence type="ECO:0000313" key="5">
    <source>
        <dbReference type="EMBL" id="SNS39235.1"/>
    </source>
</evidence>
<dbReference type="InterPro" id="IPR001242">
    <property type="entry name" value="Condensation_dom"/>
</dbReference>
<dbReference type="Proteomes" id="UP000198379">
    <property type="component" value="Unassembled WGS sequence"/>
</dbReference>
<gene>
    <name evidence="5" type="ORF">SAMN06265376_11382</name>
</gene>
<dbReference type="GO" id="GO:0005737">
    <property type="term" value="C:cytoplasm"/>
    <property type="evidence" value="ECO:0007669"/>
    <property type="project" value="TreeGrafter"/>
</dbReference>
<comment type="cofactor">
    <cofactor evidence="1">
        <name>pantetheine 4'-phosphate</name>
        <dbReference type="ChEBI" id="CHEBI:47942"/>
    </cofactor>
</comment>
<dbReference type="OrthoDB" id="605930at2"/>
<dbReference type="Gene3D" id="3.40.50.12780">
    <property type="entry name" value="N-terminal domain of ligase-like"/>
    <property type="match status" value="1"/>
</dbReference>
<dbReference type="InterPro" id="IPR009081">
    <property type="entry name" value="PP-bd_ACP"/>
</dbReference>
<accession>A0A239E3D1</accession>
<dbReference type="InterPro" id="IPR006162">
    <property type="entry name" value="Ppantetheine_attach_site"/>
</dbReference>
<dbReference type="GO" id="GO:0003824">
    <property type="term" value="F:catalytic activity"/>
    <property type="evidence" value="ECO:0007669"/>
    <property type="project" value="InterPro"/>
</dbReference>
<dbReference type="SUPFAM" id="SSF52777">
    <property type="entry name" value="CoA-dependent acyltransferases"/>
    <property type="match status" value="2"/>
</dbReference>
<dbReference type="GO" id="GO:0043041">
    <property type="term" value="P:amino acid activation for nonribosomal peptide biosynthetic process"/>
    <property type="evidence" value="ECO:0007669"/>
    <property type="project" value="TreeGrafter"/>
</dbReference>
<dbReference type="PROSITE" id="PS00455">
    <property type="entry name" value="AMP_BINDING"/>
    <property type="match status" value="1"/>
</dbReference>
<dbReference type="InterPro" id="IPR045851">
    <property type="entry name" value="AMP-bd_C_sf"/>
</dbReference>
<dbReference type="PROSITE" id="PS50075">
    <property type="entry name" value="CARRIER"/>
    <property type="match status" value="1"/>
</dbReference>
<evidence type="ECO:0000313" key="6">
    <source>
        <dbReference type="Proteomes" id="UP000198379"/>
    </source>
</evidence>
<dbReference type="InterPro" id="IPR042099">
    <property type="entry name" value="ANL_N_sf"/>
</dbReference>
<evidence type="ECO:0000259" key="4">
    <source>
        <dbReference type="PROSITE" id="PS50075"/>
    </source>
</evidence>
<evidence type="ECO:0000256" key="3">
    <source>
        <dbReference type="ARBA" id="ARBA00022553"/>
    </source>
</evidence>
<dbReference type="InterPro" id="IPR020845">
    <property type="entry name" value="AMP-binding_CS"/>
</dbReference>
<evidence type="ECO:0000256" key="1">
    <source>
        <dbReference type="ARBA" id="ARBA00001957"/>
    </source>
</evidence>
<dbReference type="Pfam" id="PF00501">
    <property type="entry name" value="AMP-binding"/>
    <property type="match status" value="1"/>
</dbReference>
<keyword evidence="2" id="KW-0596">Phosphopantetheine</keyword>
<keyword evidence="3" id="KW-0597">Phosphoprotein</keyword>
<dbReference type="Pfam" id="PF00550">
    <property type="entry name" value="PP-binding"/>
    <property type="match status" value="1"/>
</dbReference>
<proteinExistence type="predicted"/>
<dbReference type="CDD" id="cd05930">
    <property type="entry name" value="A_NRPS"/>
    <property type="match status" value="1"/>
</dbReference>
<dbReference type="PANTHER" id="PTHR45527">
    <property type="entry name" value="NONRIBOSOMAL PEPTIDE SYNTHETASE"/>
    <property type="match status" value="1"/>
</dbReference>
<dbReference type="Pfam" id="PF00668">
    <property type="entry name" value="Condensation"/>
    <property type="match status" value="1"/>
</dbReference>
<dbReference type="GO" id="GO:0044550">
    <property type="term" value="P:secondary metabolite biosynthetic process"/>
    <property type="evidence" value="ECO:0007669"/>
    <property type="project" value="TreeGrafter"/>
</dbReference>
<dbReference type="Gene3D" id="1.10.1200.10">
    <property type="entry name" value="ACP-like"/>
    <property type="match status" value="1"/>
</dbReference>
<dbReference type="InterPro" id="IPR036736">
    <property type="entry name" value="ACP-like_sf"/>
</dbReference>
<dbReference type="GO" id="GO:0031177">
    <property type="term" value="F:phosphopantetheine binding"/>
    <property type="evidence" value="ECO:0007669"/>
    <property type="project" value="TreeGrafter"/>
</dbReference>
<dbReference type="InterPro" id="IPR000873">
    <property type="entry name" value="AMP-dep_synth/lig_dom"/>
</dbReference>
<dbReference type="AlphaFoldDB" id="A0A239E3D1"/>
<feature type="domain" description="Carrier" evidence="4">
    <location>
        <begin position="547"/>
        <end position="622"/>
    </location>
</feature>
<organism evidence="5 6">
    <name type="scientific">Dokdonia pacifica</name>
    <dbReference type="NCBI Taxonomy" id="1627892"/>
    <lineage>
        <taxon>Bacteria</taxon>
        <taxon>Pseudomonadati</taxon>
        <taxon>Bacteroidota</taxon>
        <taxon>Flavobacteriia</taxon>
        <taxon>Flavobacteriales</taxon>
        <taxon>Flavobacteriaceae</taxon>
        <taxon>Dokdonia</taxon>
    </lineage>
</organism>
<sequence length="1087" mass="124235">MVNKKVIHTVFENIVAQKPTNIAIETEGFKISYSQLNSYANQIAHILKSLDIEKGDVVAVFFNQVLVQILSLIGIFKKGGVYLPLDKKYKQNHWGELFTKIQPNALLISQEYFDIVKKYNAEYEFSIPKVIIVDISPEMELQYDVYVYTNSTYIKMESENVKEDGNLKLDIDGEDANHIFFTSGSTGKPKAVLGNHKSLSHFIHWETKELQLAENDRIGQLTSLSFDASLRDIFLPLINGATICIPASKIKEDVNQLNEWLQKEEITIVHTVPTMLRLLLNADDDLLDNKTNFSSLRYLLLAGEKLYNRDITSWREKNGDHTCIVNLYGATESTLVKSFHRVENPLVGKPSDGISVGKPISNTALIILNSENKLCAIHEKGSIYIKTPFLSSGYYKAQELTKEKFIQNPLSSEKDIIYKTGDYGTYDASRNITVLGREDGVLKINGIRCDINSIESTILELEKVAMVKCLVKESEDDNTSIICFYSSKEPLEETIRNHCFKYLPHYEIPSLMIHVASFPTNANGKVDTAYLNNKLKEVTDLTQDNTQPINDIEENVLRIWKEVLSKEQMGTENSFLSLGGNSIKQVLLRSKIYKEFGVQVTIENLFTHATISKQASLISSLLVSQSANTYNTIKPIAKNPDGYVVSNEQLRIWITSQSNEESIAHNMYYTYDIEGNFELSLFVNAIKAVIEKYEILRTSFLINDQGEVVQKVLDNIDVDNMLSHHIIEENKNEDEIKEYIKSFSNYAFDLEEAPLFRLQLLQTGNQKFTLSTVMHHIIGDYTSDKIIISEILKLYNGYKANETVTLNPLEIQYKDYAAWMVNRLENNEFIAEKKFWTTHLEGISKQEKWYIPIPTTNYEGEYFVKKVPQTLTKEIKDYCTETNQNLMGVFATALGILIHKINNQQDVVIGLPINLRNHPDLMNQVGLYLNVLPLKITINTHNNVQHILDATSRDQVKMMDHSFYPFDNIVEDFEQLNGLNLLDRIDVYMNFINHLDTSGNTLEDVTITPRKREARMSKFPICFYINNSDTELSIRIEYQTSQFNQKEISKIGERFMLCLEKIIKTSNTPVQSVNLVEKTSIPVFSLG</sequence>
<dbReference type="SUPFAM" id="SSF56801">
    <property type="entry name" value="Acetyl-CoA synthetase-like"/>
    <property type="match status" value="1"/>
</dbReference>
<dbReference type="SUPFAM" id="SSF47336">
    <property type="entry name" value="ACP-like"/>
    <property type="match status" value="1"/>
</dbReference>
<dbReference type="PROSITE" id="PS00012">
    <property type="entry name" value="PHOSPHOPANTETHEINE"/>
    <property type="match status" value="1"/>
</dbReference>
<evidence type="ECO:0000256" key="2">
    <source>
        <dbReference type="ARBA" id="ARBA00022450"/>
    </source>
</evidence>
<dbReference type="PANTHER" id="PTHR45527:SF1">
    <property type="entry name" value="FATTY ACID SYNTHASE"/>
    <property type="match status" value="1"/>
</dbReference>
<dbReference type="InterPro" id="IPR023213">
    <property type="entry name" value="CAT-like_dom_sf"/>
</dbReference>
<dbReference type="RefSeq" id="WP_089374035.1">
    <property type="nucleotide sequence ID" value="NZ_BMEP01000002.1"/>
</dbReference>
<reference evidence="5 6" key="1">
    <citation type="submission" date="2017-06" db="EMBL/GenBank/DDBJ databases">
        <authorList>
            <person name="Kim H.J."/>
            <person name="Triplett B.A."/>
        </authorList>
    </citation>
    <scope>NUCLEOTIDE SEQUENCE [LARGE SCALE GENOMIC DNA]</scope>
    <source>
        <strain evidence="5 6">DSM 25597</strain>
    </source>
</reference>
<dbReference type="Gene3D" id="3.30.559.10">
    <property type="entry name" value="Chloramphenicol acetyltransferase-like domain"/>
    <property type="match status" value="1"/>
</dbReference>
<dbReference type="Gene3D" id="3.30.559.30">
    <property type="entry name" value="Nonribosomal peptide synthetase, condensation domain"/>
    <property type="match status" value="1"/>
</dbReference>
<dbReference type="EMBL" id="FZNY01000013">
    <property type="protein sequence ID" value="SNS39235.1"/>
    <property type="molecule type" value="Genomic_DNA"/>
</dbReference>
<protein>
    <submittedName>
        <fullName evidence="5">Amino acid adenylation domain-containing protein</fullName>
    </submittedName>
</protein>